<dbReference type="EMBL" id="BAABME010008517">
    <property type="protein sequence ID" value="GAA0173258.1"/>
    <property type="molecule type" value="Genomic_DNA"/>
</dbReference>
<organism evidence="3 4">
    <name type="scientific">Lithospermum erythrorhizon</name>
    <name type="common">Purple gromwell</name>
    <name type="synonym">Lithospermum officinale var. erythrorhizon</name>
    <dbReference type="NCBI Taxonomy" id="34254"/>
    <lineage>
        <taxon>Eukaryota</taxon>
        <taxon>Viridiplantae</taxon>
        <taxon>Streptophyta</taxon>
        <taxon>Embryophyta</taxon>
        <taxon>Tracheophyta</taxon>
        <taxon>Spermatophyta</taxon>
        <taxon>Magnoliopsida</taxon>
        <taxon>eudicotyledons</taxon>
        <taxon>Gunneridae</taxon>
        <taxon>Pentapetalae</taxon>
        <taxon>asterids</taxon>
        <taxon>lamiids</taxon>
        <taxon>Boraginales</taxon>
        <taxon>Boraginaceae</taxon>
        <taxon>Boraginoideae</taxon>
        <taxon>Lithospermeae</taxon>
        <taxon>Lithospermum</taxon>
    </lineage>
</organism>
<evidence type="ECO:0000256" key="1">
    <source>
        <dbReference type="ARBA" id="ARBA00022737"/>
    </source>
</evidence>
<dbReference type="Proteomes" id="UP001454036">
    <property type="component" value="Unassembled WGS sequence"/>
</dbReference>
<dbReference type="NCBIfam" id="TIGR00756">
    <property type="entry name" value="PPR"/>
    <property type="match status" value="7"/>
</dbReference>
<feature type="repeat" description="PPR" evidence="2">
    <location>
        <begin position="361"/>
        <end position="395"/>
    </location>
</feature>
<evidence type="ECO:0008006" key="5">
    <source>
        <dbReference type="Google" id="ProtNLM"/>
    </source>
</evidence>
<dbReference type="Gene3D" id="1.25.40.10">
    <property type="entry name" value="Tetratricopeptide repeat domain"/>
    <property type="match status" value="4"/>
</dbReference>
<feature type="repeat" description="PPR" evidence="2">
    <location>
        <begin position="433"/>
        <end position="467"/>
    </location>
</feature>
<reference evidence="3 4" key="1">
    <citation type="submission" date="2024-01" db="EMBL/GenBank/DDBJ databases">
        <title>The complete chloroplast genome sequence of Lithospermum erythrorhizon: insights into the phylogenetic relationship among Boraginaceae species and the maternal lineages of purple gromwells.</title>
        <authorList>
            <person name="Okada T."/>
            <person name="Watanabe K."/>
        </authorList>
    </citation>
    <scope>NUCLEOTIDE SEQUENCE [LARGE SCALE GENOMIC DNA]</scope>
</reference>
<gene>
    <name evidence="3" type="ORF">LIER_26913</name>
</gene>
<name>A0AAV3RBB2_LITER</name>
<dbReference type="PANTHER" id="PTHR45613:SF65">
    <property type="entry name" value="OS08G0369200 PROTEIN"/>
    <property type="match status" value="1"/>
</dbReference>
<comment type="caution">
    <text evidence="3">The sequence shown here is derived from an EMBL/GenBank/DDBJ whole genome shotgun (WGS) entry which is preliminary data.</text>
</comment>
<keyword evidence="1" id="KW-0677">Repeat</keyword>
<dbReference type="InterPro" id="IPR011990">
    <property type="entry name" value="TPR-like_helical_dom_sf"/>
</dbReference>
<sequence length="551" mass="63945">MVLLFTIVPKSMSISLLHSSSSTPSILKLHNKAIFLNLFSTTWNTESTLPPNLPPLHPSNDADSISQIVLHHHNPFHSMESSLQLNGISLNATLVHQILLRLQHASKVALAFFEYTQKCHPGYKHDSTSFNIVIDILCRVRQFDVAWQLIVQMDQQYQAHKMVNHPHAAFKPNFTTFYILLRRLISAGLTRQAIRAFDEMHIFIEEESDVVWKSYFCYLLDTLCKYGYVKVATEVFNKQKWNAKLDAKLYTILVYGWCKVKRIDKARRFLDEMVEKGIEPNVVTYNVLLHGICRRASLHPDERFDRVIRQAEQVFDEMQERGIDPDVTSYSVLLHVYSRAHKPQLTLEKFRIMRERGICPSVVTYTSVIKCLCSCAMISDAEELLNEMVSNGVCPTAATYNCFFKEYRGRKDVEKAMILYGKMKENGSLCSPTMHTYNILLEMFVSLNRMGYARDIWNDVKASGIGPDLDAYSLLVHGLCDKGKWREACEYFVEMIERGYLPQKVTFEKLYKGLIQSDMLRTWRRLKKKLEEESITFGSEFNSYHFQPYRR</sequence>
<dbReference type="Pfam" id="PF01535">
    <property type="entry name" value="PPR"/>
    <property type="match status" value="2"/>
</dbReference>
<evidence type="ECO:0000256" key="2">
    <source>
        <dbReference type="PROSITE-ProRule" id="PRU00708"/>
    </source>
</evidence>
<evidence type="ECO:0000313" key="3">
    <source>
        <dbReference type="EMBL" id="GAA0173258.1"/>
    </source>
</evidence>
<feature type="repeat" description="PPR" evidence="2">
    <location>
        <begin position="126"/>
        <end position="156"/>
    </location>
</feature>
<proteinExistence type="predicted"/>
<evidence type="ECO:0000313" key="4">
    <source>
        <dbReference type="Proteomes" id="UP001454036"/>
    </source>
</evidence>
<feature type="repeat" description="PPR" evidence="2">
    <location>
        <begin position="246"/>
        <end position="280"/>
    </location>
</feature>
<feature type="repeat" description="PPR" evidence="2">
    <location>
        <begin position="326"/>
        <end position="360"/>
    </location>
</feature>
<dbReference type="InterPro" id="IPR002885">
    <property type="entry name" value="PPR_rpt"/>
</dbReference>
<protein>
    <recommendedName>
        <fullName evidence="5">Pentatricopeptide repeat-containing protein</fullName>
    </recommendedName>
</protein>
<dbReference type="AlphaFoldDB" id="A0AAV3RBB2"/>
<feature type="repeat" description="PPR" evidence="2">
    <location>
        <begin position="468"/>
        <end position="502"/>
    </location>
</feature>
<dbReference type="PROSITE" id="PS51375">
    <property type="entry name" value="PPR"/>
    <property type="match status" value="6"/>
</dbReference>
<dbReference type="PANTHER" id="PTHR45613">
    <property type="entry name" value="PENTATRICOPEPTIDE REPEAT-CONTAINING PROTEIN"/>
    <property type="match status" value="1"/>
</dbReference>
<dbReference type="Pfam" id="PF13041">
    <property type="entry name" value="PPR_2"/>
    <property type="match status" value="3"/>
</dbReference>
<keyword evidence="4" id="KW-1185">Reference proteome</keyword>
<accession>A0AAV3RBB2</accession>